<name>A0A835H3P3_9MAGN</name>
<comment type="caution">
    <text evidence="2">The sequence shown here is derived from an EMBL/GenBank/DDBJ whole genome shotgun (WGS) entry which is preliminary data.</text>
</comment>
<dbReference type="OrthoDB" id="10264738at2759"/>
<evidence type="ECO:0000259" key="1">
    <source>
        <dbReference type="Pfam" id="PF00481"/>
    </source>
</evidence>
<dbReference type="Gene3D" id="3.60.40.10">
    <property type="entry name" value="PPM-type phosphatase domain"/>
    <property type="match status" value="1"/>
</dbReference>
<dbReference type="Pfam" id="PF00481">
    <property type="entry name" value="PP2C"/>
    <property type="match status" value="1"/>
</dbReference>
<keyword evidence="3" id="KW-1185">Reference proteome</keyword>
<protein>
    <recommendedName>
        <fullName evidence="1">PPM-type phosphatase domain-containing protein</fullName>
    </recommendedName>
</protein>
<reference evidence="2 3" key="1">
    <citation type="submission" date="2020-10" db="EMBL/GenBank/DDBJ databases">
        <title>The Coptis chinensis genome and diversification of protoberbering-type alkaloids.</title>
        <authorList>
            <person name="Wang B."/>
            <person name="Shu S."/>
            <person name="Song C."/>
            <person name="Liu Y."/>
        </authorList>
    </citation>
    <scope>NUCLEOTIDE SEQUENCE [LARGE SCALE GENOMIC DNA]</scope>
    <source>
        <strain evidence="2">HL-2020</strain>
        <tissue evidence="2">Leaf</tissue>
    </source>
</reference>
<gene>
    <name evidence="2" type="ORF">IFM89_001213</name>
</gene>
<dbReference type="InterPro" id="IPR001932">
    <property type="entry name" value="PPM-type_phosphatase-like_dom"/>
</dbReference>
<dbReference type="EMBL" id="JADFTS010000008">
    <property type="protein sequence ID" value="KAF9591003.1"/>
    <property type="molecule type" value="Genomic_DNA"/>
</dbReference>
<sequence length="84" mass="9082">MTNPICNTNILGLYGPRYDHQGQHNKANGEGKFVILASDSLWDVMSNEMACQVIRRCLNGQIGRTFANSTKGSIVAEAAAVLAE</sequence>
<evidence type="ECO:0000313" key="3">
    <source>
        <dbReference type="Proteomes" id="UP000631114"/>
    </source>
</evidence>
<feature type="domain" description="PPM-type phosphatase" evidence="1">
    <location>
        <begin position="27"/>
        <end position="76"/>
    </location>
</feature>
<organism evidence="2 3">
    <name type="scientific">Coptis chinensis</name>
    <dbReference type="NCBI Taxonomy" id="261450"/>
    <lineage>
        <taxon>Eukaryota</taxon>
        <taxon>Viridiplantae</taxon>
        <taxon>Streptophyta</taxon>
        <taxon>Embryophyta</taxon>
        <taxon>Tracheophyta</taxon>
        <taxon>Spermatophyta</taxon>
        <taxon>Magnoliopsida</taxon>
        <taxon>Ranunculales</taxon>
        <taxon>Ranunculaceae</taxon>
        <taxon>Coptidoideae</taxon>
        <taxon>Coptis</taxon>
    </lineage>
</organism>
<evidence type="ECO:0000313" key="2">
    <source>
        <dbReference type="EMBL" id="KAF9591003.1"/>
    </source>
</evidence>
<dbReference type="SUPFAM" id="SSF81606">
    <property type="entry name" value="PP2C-like"/>
    <property type="match status" value="1"/>
</dbReference>
<dbReference type="Proteomes" id="UP000631114">
    <property type="component" value="Unassembled WGS sequence"/>
</dbReference>
<dbReference type="AlphaFoldDB" id="A0A835H3P3"/>
<proteinExistence type="predicted"/>
<dbReference type="InterPro" id="IPR036457">
    <property type="entry name" value="PPM-type-like_dom_sf"/>
</dbReference>
<accession>A0A835H3P3</accession>